<keyword evidence="6" id="KW-0862">Zinc</keyword>
<keyword evidence="3" id="KW-0645">Protease</keyword>
<evidence type="ECO:0000256" key="1">
    <source>
        <dbReference type="ARBA" id="ARBA00001947"/>
    </source>
</evidence>
<dbReference type="InterPro" id="IPR002933">
    <property type="entry name" value="Peptidase_M20"/>
</dbReference>
<organism evidence="9 10">
    <name type="scientific">Weissella sagaensis</name>
    <dbReference type="NCBI Taxonomy" id="2559928"/>
    <lineage>
        <taxon>Bacteria</taxon>
        <taxon>Bacillati</taxon>
        <taxon>Bacillota</taxon>
        <taxon>Bacilli</taxon>
        <taxon>Lactobacillales</taxon>
        <taxon>Lactobacillaceae</taxon>
        <taxon>Weissella</taxon>
    </lineage>
</organism>
<reference evidence="10" key="1">
    <citation type="journal article" date="2019" name="Int. J. Syst. Evol. Microbiol.">
        <title>The Global Catalogue of Microorganisms (GCM) 10K type strain sequencing project: providing services to taxonomists for standard genome sequencing and annotation.</title>
        <authorList>
            <consortium name="The Broad Institute Genomics Platform"/>
            <consortium name="The Broad Institute Genome Sequencing Center for Infectious Disease"/>
            <person name="Wu L."/>
            <person name="Ma J."/>
        </authorList>
    </citation>
    <scope>NUCLEOTIDE SEQUENCE [LARGE SCALE GENOMIC DNA]</scope>
    <source>
        <strain evidence="10">CCM 8924</strain>
    </source>
</reference>
<keyword evidence="4" id="KW-0479">Metal-binding</keyword>
<dbReference type="EMBL" id="JBHSSG010000011">
    <property type="protein sequence ID" value="MFC6178775.1"/>
    <property type="molecule type" value="Genomic_DNA"/>
</dbReference>
<dbReference type="SUPFAM" id="SSF55031">
    <property type="entry name" value="Bacterial exopeptidase dimerisation domain"/>
    <property type="match status" value="1"/>
</dbReference>
<name>A0ABW1RTJ5_9LACO</name>
<protein>
    <submittedName>
        <fullName evidence="9">Sapep family Mn(2+)-dependent dipeptidase</fullName>
        <ecNumber evidence="9">3.4.13.-</ecNumber>
    </submittedName>
</protein>
<dbReference type="InterPro" id="IPR036264">
    <property type="entry name" value="Bact_exopeptidase_dim_dom"/>
</dbReference>
<dbReference type="InterPro" id="IPR050072">
    <property type="entry name" value="Peptidase_M20A"/>
</dbReference>
<evidence type="ECO:0000256" key="5">
    <source>
        <dbReference type="ARBA" id="ARBA00022801"/>
    </source>
</evidence>
<evidence type="ECO:0000256" key="6">
    <source>
        <dbReference type="ARBA" id="ARBA00022833"/>
    </source>
</evidence>
<accession>A0ABW1RTJ5</accession>
<sequence length="473" mass="51811">MMNTIQTQLYYADWLKDLKNLLAIPSVRDDALATIDAPYGPGPKAALDFMMAIAERDGFENIGTVGNRAGFIYVGPENDTQPIGVIVHVDVVPVNDLDQWQTDPFTPTVKTDNHLYARGADDMKSTVMLTYYAIKAIQDAKIPLKHQIRFIIGTDEESEWADMHQYFAEEGPLHYGFSPDGSANLSYGEKGISQLDLYFDSSNNADNPVQLLNFHSGTATNVLPGFATATVAGIEVDTLQPLYNHYLKTVNLSGNISAVDDFVKLNLQGVATHAARPETGKNAATYLAHFLNNFDFSSNATKFLQFIGQTLHEDPFGEKSGYGKAEPKLGKTSQNIGITDFVATKTGHINLNFRYSLAFNEPKTVKQILQDEPWLSKITRDPAGLTPHYVSQDNKLVTLLAQAYQSITGELPKQGINGGASFGRLMPNGVGFGIIPTSEPSLAHQANESFNLDNYDTGMHLLIAEILALADNL</sequence>
<comment type="similarity">
    <text evidence="2">Belongs to the peptidase M20A family.</text>
</comment>
<comment type="cofactor">
    <cofactor evidence="1">
        <name>Zn(2+)</name>
        <dbReference type="ChEBI" id="CHEBI:29105"/>
    </cofactor>
</comment>
<evidence type="ECO:0000256" key="7">
    <source>
        <dbReference type="ARBA" id="ARBA00022997"/>
    </source>
</evidence>
<keyword evidence="10" id="KW-1185">Reference proteome</keyword>
<dbReference type="PANTHER" id="PTHR43808">
    <property type="entry name" value="ACETYLORNITHINE DEACETYLASE"/>
    <property type="match status" value="1"/>
</dbReference>
<dbReference type="EC" id="3.4.13.-" evidence="9"/>
<evidence type="ECO:0000256" key="8">
    <source>
        <dbReference type="ARBA" id="ARBA00023049"/>
    </source>
</evidence>
<evidence type="ECO:0000313" key="9">
    <source>
        <dbReference type="EMBL" id="MFC6178775.1"/>
    </source>
</evidence>
<dbReference type="InterPro" id="IPR010964">
    <property type="entry name" value="M20A_pepV-rel"/>
</dbReference>
<comment type="caution">
    <text evidence="9">The sequence shown here is derived from an EMBL/GenBank/DDBJ whole genome shotgun (WGS) entry which is preliminary data.</text>
</comment>
<keyword evidence="5 9" id="KW-0378">Hydrolase</keyword>
<dbReference type="Proteomes" id="UP001596158">
    <property type="component" value="Unassembled WGS sequence"/>
</dbReference>
<dbReference type="Gene3D" id="3.30.70.360">
    <property type="match status" value="2"/>
</dbReference>
<dbReference type="NCBIfam" id="TIGR01887">
    <property type="entry name" value="dipeptidaselike"/>
    <property type="match status" value="1"/>
</dbReference>
<evidence type="ECO:0000256" key="3">
    <source>
        <dbReference type="ARBA" id="ARBA00022670"/>
    </source>
</evidence>
<dbReference type="GO" id="GO:0016805">
    <property type="term" value="F:dipeptidase activity"/>
    <property type="evidence" value="ECO:0007669"/>
    <property type="project" value="UniProtKB-KW"/>
</dbReference>
<dbReference type="Pfam" id="PF01546">
    <property type="entry name" value="Peptidase_M20"/>
    <property type="match status" value="1"/>
</dbReference>
<evidence type="ECO:0000256" key="4">
    <source>
        <dbReference type="ARBA" id="ARBA00022723"/>
    </source>
</evidence>
<keyword evidence="7 9" id="KW-0224">Dipeptidase</keyword>
<evidence type="ECO:0000256" key="2">
    <source>
        <dbReference type="ARBA" id="ARBA00006247"/>
    </source>
</evidence>
<dbReference type="Gene3D" id="3.40.630.10">
    <property type="entry name" value="Zn peptidases"/>
    <property type="match status" value="1"/>
</dbReference>
<gene>
    <name evidence="9" type="ORF">ACFQGR_05195</name>
</gene>
<dbReference type="RefSeq" id="WP_042494032.1">
    <property type="nucleotide sequence ID" value="NZ_BJDT01000003.1"/>
</dbReference>
<dbReference type="SUPFAM" id="SSF53187">
    <property type="entry name" value="Zn-dependent exopeptidases"/>
    <property type="match status" value="1"/>
</dbReference>
<evidence type="ECO:0000313" key="10">
    <source>
        <dbReference type="Proteomes" id="UP001596158"/>
    </source>
</evidence>
<keyword evidence="8" id="KW-0482">Metalloprotease</keyword>
<proteinExistence type="inferred from homology"/>
<dbReference type="PANTHER" id="PTHR43808:SF31">
    <property type="entry name" value="N-ACETYL-L-CITRULLINE DEACETYLASE"/>
    <property type="match status" value="1"/>
</dbReference>